<proteinExistence type="predicted"/>
<dbReference type="RefSeq" id="WP_173052344.1">
    <property type="nucleotide sequence ID" value="NZ_BAABGO010000049.1"/>
</dbReference>
<comment type="caution">
    <text evidence="1">The sequence shown here is derived from an EMBL/GenBank/DDBJ whole genome shotgun (WGS) entry which is preliminary data.</text>
</comment>
<dbReference type="Proteomes" id="UP000482800">
    <property type="component" value="Unassembled WGS sequence"/>
</dbReference>
<organism evidence="1 2">
    <name type="scientific">Phytohabitans houttuyneae</name>
    <dbReference type="NCBI Taxonomy" id="1076126"/>
    <lineage>
        <taxon>Bacteria</taxon>
        <taxon>Bacillati</taxon>
        <taxon>Actinomycetota</taxon>
        <taxon>Actinomycetes</taxon>
        <taxon>Micromonosporales</taxon>
        <taxon>Micromonosporaceae</taxon>
    </lineage>
</organism>
<accession>A0A6V8K3A0</accession>
<protein>
    <submittedName>
        <fullName evidence="1">Uncharacterized protein</fullName>
    </submittedName>
</protein>
<gene>
    <name evidence="1" type="ORF">Phou_023940</name>
</gene>
<dbReference type="EMBL" id="BLPF01000001">
    <property type="protein sequence ID" value="GFJ78214.1"/>
    <property type="molecule type" value="Genomic_DNA"/>
</dbReference>
<keyword evidence="2" id="KW-1185">Reference proteome</keyword>
<evidence type="ECO:0000313" key="1">
    <source>
        <dbReference type="EMBL" id="GFJ78214.1"/>
    </source>
</evidence>
<reference evidence="1 2" key="1">
    <citation type="submission" date="2020-03" db="EMBL/GenBank/DDBJ databases">
        <title>Whole genome shotgun sequence of Phytohabitans houttuyneae NBRC 108639.</title>
        <authorList>
            <person name="Komaki H."/>
            <person name="Tamura T."/>
        </authorList>
    </citation>
    <scope>NUCLEOTIDE SEQUENCE [LARGE SCALE GENOMIC DNA]</scope>
    <source>
        <strain evidence="1 2">NBRC 108639</strain>
    </source>
</reference>
<evidence type="ECO:0000313" key="2">
    <source>
        <dbReference type="Proteomes" id="UP000482800"/>
    </source>
</evidence>
<reference evidence="1 2" key="2">
    <citation type="submission" date="2020-03" db="EMBL/GenBank/DDBJ databases">
        <authorList>
            <person name="Ichikawa N."/>
            <person name="Kimura A."/>
            <person name="Kitahashi Y."/>
            <person name="Uohara A."/>
        </authorList>
    </citation>
    <scope>NUCLEOTIDE SEQUENCE [LARGE SCALE GENOMIC DNA]</scope>
    <source>
        <strain evidence="1 2">NBRC 108639</strain>
    </source>
</reference>
<name>A0A6V8K3A0_9ACTN</name>
<dbReference type="AlphaFoldDB" id="A0A6V8K3A0"/>
<sequence>MTEDIPAEVARLRNAISCELHAQLALRGETIDLAAVPEVAYAVALRLREAFAIEWAPRGEQDPDDDGSLGLDAAVFHASSLPTADRYPIFDHGWPRP</sequence>